<sequence>MSTFAVTSTNRGAAKRLLSTWYDSKAIRVMTLAQLQDALANAAREMWITDLGVKAALNKQDKQRGKPAPAYGVQGAEQDEKDDMNPEPANVEQRDDIGEQAAQAQDERADADADADAEAKGQPQQSDEESGVYARAREKEEKEAAEQKQKEEEEEYRPLDEDEIVVHPMFETVCKYISAGLNVALVGPAGTGKSFLAAQVAKELSRKLFVNGALMSKYDLIGFIDAGGKYHETPAYVAFTTGGIHLFDEYDASSPEAIVAYNAMTDDQPFFTFPCGQVEKHASYTAICTLNTWGQGATADYVGRFKQDGAAMDRLVKVFIDYDIVLEKRLGPKDIVQRVHQLRAAVNELGIRHIVSTRKIIFASKARAKGVSKTEIDRDILFAGLDVETLKQVKAQMKQARS</sequence>
<dbReference type="GO" id="GO:0005524">
    <property type="term" value="F:ATP binding"/>
    <property type="evidence" value="ECO:0007669"/>
    <property type="project" value="InterPro"/>
</dbReference>
<dbReference type="InterPro" id="IPR011704">
    <property type="entry name" value="ATPase_dyneun-rel_AAA"/>
</dbReference>
<dbReference type="Pfam" id="PF07728">
    <property type="entry name" value="AAA_5"/>
    <property type="match status" value="1"/>
</dbReference>
<feature type="domain" description="ATPase dynein-related AAA" evidence="2">
    <location>
        <begin position="182"/>
        <end position="287"/>
    </location>
</feature>
<proteinExistence type="predicted"/>
<evidence type="ECO:0000313" key="3">
    <source>
        <dbReference type="EMBL" id="KKM75248.1"/>
    </source>
</evidence>
<protein>
    <recommendedName>
        <fullName evidence="2">ATPase dynein-related AAA domain-containing protein</fullName>
    </recommendedName>
</protein>
<evidence type="ECO:0000256" key="1">
    <source>
        <dbReference type="SAM" id="MobiDB-lite"/>
    </source>
</evidence>
<gene>
    <name evidence="3" type="ORF">LCGC14_1392080</name>
</gene>
<dbReference type="InterPro" id="IPR027417">
    <property type="entry name" value="P-loop_NTPase"/>
</dbReference>
<organism evidence="3">
    <name type="scientific">marine sediment metagenome</name>
    <dbReference type="NCBI Taxonomy" id="412755"/>
    <lineage>
        <taxon>unclassified sequences</taxon>
        <taxon>metagenomes</taxon>
        <taxon>ecological metagenomes</taxon>
    </lineage>
</organism>
<dbReference type="AlphaFoldDB" id="A0A0F9JZT0"/>
<feature type="region of interest" description="Disordered" evidence="1">
    <location>
        <begin position="59"/>
        <end position="159"/>
    </location>
</feature>
<accession>A0A0F9JZT0</accession>
<comment type="caution">
    <text evidence="3">The sequence shown here is derived from an EMBL/GenBank/DDBJ whole genome shotgun (WGS) entry which is preliminary data.</text>
</comment>
<reference evidence="3" key="1">
    <citation type="journal article" date="2015" name="Nature">
        <title>Complex archaea that bridge the gap between prokaryotes and eukaryotes.</title>
        <authorList>
            <person name="Spang A."/>
            <person name="Saw J.H."/>
            <person name="Jorgensen S.L."/>
            <person name="Zaremba-Niedzwiedzka K."/>
            <person name="Martijn J."/>
            <person name="Lind A.E."/>
            <person name="van Eijk R."/>
            <person name="Schleper C."/>
            <person name="Guy L."/>
            <person name="Ettema T.J."/>
        </authorList>
    </citation>
    <scope>NUCLEOTIDE SEQUENCE</scope>
</reference>
<dbReference type="SUPFAM" id="SSF52540">
    <property type="entry name" value="P-loop containing nucleoside triphosphate hydrolases"/>
    <property type="match status" value="1"/>
</dbReference>
<name>A0A0F9JZT0_9ZZZZ</name>
<feature type="compositionally biased region" description="Basic and acidic residues" evidence="1">
    <location>
        <begin position="135"/>
        <end position="159"/>
    </location>
</feature>
<dbReference type="GO" id="GO:0016887">
    <property type="term" value="F:ATP hydrolysis activity"/>
    <property type="evidence" value="ECO:0007669"/>
    <property type="project" value="InterPro"/>
</dbReference>
<dbReference type="EMBL" id="LAZR01009010">
    <property type="protein sequence ID" value="KKM75248.1"/>
    <property type="molecule type" value="Genomic_DNA"/>
</dbReference>
<dbReference type="CDD" id="cd00009">
    <property type="entry name" value="AAA"/>
    <property type="match status" value="1"/>
</dbReference>
<evidence type="ECO:0000259" key="2">
    <source>
        <dbReference type="Pfam" id="PF07728"/>
    </source>
</evidence>
<dbReference type="Gene3D" id="3.40.50.300">
    <property type="entry name" value="P-loop containing nucleotide triphosphate hydrolases"/>
    <property type="match status" value="1"/>
</dbReference>